<dbReference type="RefSeq" id="WP_064911558.1">
    <property type="nucleotide sequence ID" value="NZ_CP155795.1"/>
</dbReference>
<dbReference type="Proteomes" id="UP001214898">
    <property type="component" value="Chromosome"/>
</dbReference>
<reference evidence="1" key="1">
    <citation type="submission" date="2025-02" db="EMBL/GenBank/DDBJ databases">
        <title>Complete genome sequences of 52 Bacillus and Priestia strains isolated from West-African fermentations and 26 reference strains from the DSMZ collection.</title>
        <authorList>
            <person name="Wiedenbein E.S."/>
            <person name="Canoy T.S."/>
            <person name="Hui Y."/>
            <person name="Parkouda C."/>
            <person name="Dawende C."/>
            <person name="Ametefe E."/>
            <person name="Jespersen L."/>
            <person name="Nielsen D.S."/>
        </authorList>
    </citation>
    <scope>NUCLEOTIDE SEQUENCE</scope>
    <source>
        <strain evidence="1">PRO56</strain>
    </source>
</reference>
<protein>
    <submittedName>
        <fullName evidence="1">Minor capsid protein</fullName>
    </submittedName>
</protein>
<dbReference type="InterPro" id="IPR019612">
    <property type="entry name" value="Minor_capsid_put"/>
</dbReference>
<organism evidence="1 2">
    <name type="scientific">Bacillus subtilis</name>
    <dbReference type="NCBI Taxonomy" id="1423"/>
    <lineage>
        <taxon>Bacteria</taxon>
        <taxon>Bacillati</taxon>
        <taxon>Bacillota</taxon>
        <taxon>Bacilli</taxon>
        <taxon>Bacillales</taxon>
        <taxon>Bacillaceae</taxon>
        <taxon>Bacillus</taxon>
    </lineage>
</organism>
<dbReference type="Pfam" id="PF10665">
    <property type="entry name" value="Minor_capsid_1"/>
    <property type="match status" value="1"/>
</dbReference>
<name>A0AAX3RNG6_BACIU</name>
<evidence type="ECO:0000313" key="1">
    <source>
        <dbReference type="EMBL" id="WEY84792.1"/>
    </source>
</evidence>
<dbReference type="AlphaFoldDB" id="A0AAX3RNG6"/>
<proteinExistence type="predicted"/>
<dbReference type="EMBL" id="CP120576">
    <property type="protein sequence ID" value="WEY84792.1"/>
    <property type="molecule type" value="Genomic_DNA"/>
</dbReference>
<gene>
    <name evidence="1" type="ORF">P5633_21670</name>
</gene>
<sequence>MVRPIPKQLLIHSVQYREYEQNERWGERWLDIVPVINVLVKPSTSLTVTATGEQVNSQSILFLDAKYSKPFVEMKEKSEVIFNGRTMKVNKVSPFYTFDGDLPHHYEVELI</sequence>
<accession>A0AAX3RNG6</accession>
<evidence type="ECO:0000313" key="2">
    <source>
        <dbReference type="Proteomes" id="UP001214898"/>
    </source>
</evidence>